<dbReference type="InterPro" id="IPR043502">
    <property type="entry name" value="DNA/RNA_pol_sf"/>
</dbReference>
<feature type="domain" description="Reverse transcriptase" evidence="2">
    <location>
        <begin position="201"/>
        <end position="462"/>
    </location>
</feature>
<proteinExistence type="predicted"/>
<feature type="non-terminal residue" evidence="4">
    <location>
        <position position="650"/>
    </location>
</feature>
<sequence>MRYPGQPQISKLREKEEKNNSSVSLHKPKSSTGLDKQKDSNVVNLSSSVIDKNQNSVLELGLGFVPNEQINSTKYVAKVIAGVEAGIYKCNAIIKEKLVTAVRHDIDHHLEEILAQERRRRNFTKEQYKALQGLKKNENIIIVPADKGGKAVIMDVDDYVRKVEEKLNTPNYKNLSRDPTNRIHKELSQFLESLVEKGEMTQKNAAYFLSSSLLPFVRGQPKIHKDNSMRLIVSMRETIGSNLARYISQVLKPIGDNARSIINTGDFIKKLNKIKISNRTTLCSLDVVDLFTSIDRKHALSVLKDEMEKNDKWKGNTDLKGDSIIKIVDFCIENVIFQFGDYFYSQVTGLPMGSSLSPLLADICMNEFLITHWDDGKYPYQLRGRYVDDIILISEMNKDMIQNLKTHLNNIDSTLKFTSEYEKDDKLPFLDVLLHIKRDTQSIDTSWYRKPTSAVSFLDYTSNHTISVKNNIINNMTNRVITANNGKRNDDDLKHLEIMLTNSNYPVKTVRSKMEHEIKRLNEIQNAPNEAKPKESASEGMVVLPHLQGMNERIKSKLKTFNIKTFSQHSPNIFARINKAKLIARKNAEQPVPSIYGIPCECAALYVGETNDYVRREGEHQSYVDRALRGDDCGDSELAKHSISTDECHI</sequence>
<evidence type="ECO:0000313" key="4">
    <source>
        <dbReference type="EMBL" id="CAF3973513.1"/>
    </source>
</evidence>
<gene>
    <name evidence="3" type="ORF">OVA965_LOCUS22127</name>
    <name evidence="4" type="ORF">TMI583_LOCUS22844</name>
</gene>
<dbReference type="Pfam" id="PF26215">
    <property type="entry name" value="HTH_animal"/>
    <property type="match status" value="1"/>
</dbReference>
<dbReference type="PANTHER" id="PTHR21301:SF10">
    <property type="entry name" value="REVERSE TRANSCRIPTASE DOMAIN-CONTAINING PROTEIN"/>
    <property type="match status" value="1"/>
</dbReference>
<name>A0A8S2MZP8_9BILA</name>
<dbReference type="PANTHER" id="PTHR21301">
    <property type="entry name" value="REVERSE TRANSCRIPTASE"/>
    <property type="match status" value="1"/>
</dbReference>
<dbReference type="SUPFAM" id="SSF56672">
    <property type="entry name" value="DNA/RNA polymerases"/>
    <property type="match status" value="1"/>
</dbReference>
<protein>
    <recommendedName>
        <fullName evidence="2">Reverse transcriptase domain-containing protein</fullName>
    </recommendedName>
</protein>
<dbReference type="CDD" id="cd00304">
    <property type="entry name" value="RT_like"/>
    <property type="match status" value="1"/>
</dbReference>
<comment type="caution">
    <text evidence="4">The sequence shown here is derived from an EMBL/GenBank/DDBJ whole genome shotgun (WGS) entry which is preliminary data.</text>
</comment>
<dbReference type="Pfam" id="PF00078">
    <property type="entry name" value="RVT_1"/>
    <property type="match status" value="1"/>
</dbReference>
<feature type="region of interest" description="Disordered" evidence="1">
    <location>
        <begin position="1"/>
        <end position="38"/>
    </location>
</feature>
<feature type="compositionally biased region" description="Polar residues" evidence="1">
    <location>
        <begin position="20"/>
        <end position="38"/>
    </location>
</feature>
<dbReference type="Proteomes" id="UP000677228">
    <property type="component" value="Unassembled WGS sequence"/>
</dbReference>
<dbReference type="EMBL" id="CAJOBA010033882">
    <property type="protein sequence ID" value="CAF3973513.1"/>
    <property type="molecule type" value="Genomic_DNA"/>
</dbReference>
<dbReference type="AlphaFoldDB" id="A0A8S2MZP8"/>
<dbReference type="EMBL" id="CAJNOK010012356">
    <property type="protein sequence ID" value="CAF1161785.1"/>
    <property type="molecule type" value="Genomic_DNA"/>
</dbReference>
<dbReference type="PROSITE" id="PS50878">
    <property type="entry name" value="RT_POL"/>
    <property type="match status" value="1"/>
</dbReference>
<dbReference type="InterPro" id="IPR000477">
    <property type="entry name" value="RT_dom"/>
</dbReference>
<reference evidence="4" key="1">
    <citation type="submission" date="2021-02" db="EMBL/GenBank/DDBJ databases">
        <authorList>
            <person name="Nowell W R."/>
        </authorList>
    </citation>
    <scope>NUCLEOTIDE SEQUENCE</scope>
</reference>
<evidence type="ECO:0000259" key="2">
    <source>
        <dbReference type="PROSITE" id="PS50878"/>
    </source>
</evidence>
<evidence type="ECO:0000256" key="1">
    <source>
        <dbReference type="SAM" id="MobiDB-lite"/>
    </source>
</evidence>
<dbReference type="Proteomes" id="UP000682733">
    <property type="component" value="Unassembled WGS sequence"/>
</dbReference>
<feature type="non-terminal residue" evidence="4">
    <location>
        <position position="1"/>
    </location>
</feature>
<evidence type="ECO:0000313" key="5">
    <source>
        <dbReference type="Proteomes" id="UP000682733"/>
    </source>
</evidence>
<accession>A0A8S2MZP8</accession>
<dbReference type="InterPro" id="IPR058912">
    <property type="entry name" value="HTH_animal"/>
</dbReference>
<evidence type="ECO:0000313" key="3">
    <source>
        <dbReference type="EMBL" id="CAF1161785.1"/>
    </source>
</evidence>
<organism evidence="4 5">
    <name type="scientific">Didymodactylos carnosus</name>
    <dbReference type="NCBI Taxonomy" id="1234261"/>
    <lineage>
        <taxon>Eukaryota</taxon>
        <taxon>Metazoa</taxon>
        <taxon>Spiralia</taxon>
        <taxon>Gnathifera</taxon>
        <taxon>Rotifera</taxon>
        <taxon>Eurotatoria</taxon>
        <taxon>Bdelloidea</taxon>
        <taxon>Philodinida</taxon>
        <taxon>Philodinidae</taxon>
        <taxon>Didymodactylos</taxon>
    </lineage>
</organism>